<evidence type="ECO:0000313" key="2">
    <source>
        <dbReference type="EMBL" id="NMN02026.1"/>
    </source>
</evidence>
<proteinExistence type="predicted"/>
<reference evidence="2 3" key="1">
    <citation type="submission" date="2020-02" db="EMBL/GenBank/DDBJ databases">
        <title>Characterization of phylogenetic diversity of novel bifidobacterial species isolated in Czech ZOOs.</title>
        <authorList>
            <person name="Lugli G.A."/>
            <person name="Vera N.B."/>
            <person name="Ventura M."/>
        </authorList>
    </citation>
    <scope>NUCLEOTIDE SEQUENCE [LARGE SCALE GENOMIC DNA]</scope>
    <source>
        <strain evidence="2 3">DSM 109963</strain>
    </source>
</reference>
<evidence type="ECO:0000256" key="1">
    <source>
        <dbReference type="SAM" id="MobiDB-lite"/>
    </source>
</evidence>
<feature type="compositionally biased region" description="Basic and acidic residues" evidence="1">
    <location>
        <begin position="53"/>
        <end position="62"/>
    </location>
</feature>
<sequence>MTAIMPGPKSVDVGIRLERAPKTMSHEQTMSLIQRLRDRAPKHTRLDTMTPQDVKEELERRG</sequence>
<dbReference type="EMBL" id="JAAIIJ010000012">
    <property type="protein sequence ID" value="NMN02026.1"/>
    <property type="molecule type" value="Genomic_DNA"/>
</dbReference>
<feature type="region of interest" description="Disordered" evidence="1">
    <location>
        <begin position="39"/>
        <end position="62"/>
    </location>
</feature>
<gene>
    <name evidence="2" type="ORF">G1C94_0648</name>
</gene>
<keyword evidence="3" id="KW-1185">Reference proteome</keyword>
<name>A0ABX1SW05_9BIFI</name>
<protein>
    <submittedName>
        <fullName evidence="2">Uncharacterized protein</fullName>
    </submittedName>
</protein>
<accession>A0ABX1SW05</accession>
<dbReference type="Proteomes" id="UP000553756">
    <property type="component" value="Unassembled WGS sequence"/>
</dbReference>
<comment type="caution">
    <text evidence="2">The sequence shown here is derived from an EMBL/GenBank/DDBJ whole genome shotgun (WGS) entry which is preliminary data.</text>
</comment>
<evidence type="ECO:0000313" key="3">
    <source>
        <dbReference type="Proteomes" id="UP000553756"/>
    </source>
</evidence>
<dbReference type="RefSeq" id="WP_172144675.1">
    <property type="nucleotide sequence ID" value="NZ_JAAIIJ010000012.1"/>
</dbReference>
<organism evidence="2 3">
    <name type="scientific">Bifidobacterium panos</name>
    <dbReference type="NCBI Taxonomy" id="2675321"/>
    <lineage>
        <taxon>Bacteria</taxon>
        <taxon>Bacillati</taxon>
        <taxon>Actinomycetota</taxon>
        <taxon>Actinomycetes</taxon>
        <taxon>Bifidobacteriales</taxon>
        <taxon>Bifidobacteriaceae</taxon>
        <taxon>Bifidobacterium</taxon>
    </lineage>
</organism>